<sequence length="66" mass="7249">MRQRCSRVNLGYNLAGVYSPSATPLYPYTASLISVATKRQRPGRNSNSSAQTYLLFLPAQGYCCDA</sequence>
<dbReference type="Proteomes" id="UP000184073">
    <property type="component" value="Unassembled WGS sequence"/>
</dbReference>
<evidence type="ECO:0000313" key="1">
    <source>
        <dbReference type="EMBL" id="OJI99835.1"/>
    </source>
</evidence>
<dbReference type="VEuPathDB" id="FungiDB:ASPVEDRAFT_39195"/>
<gene>
    <name evidence="1" type="ORF">ASPVEDRAFT_39195</name>
</gene>
<evidence type="ECO:0000313" key="2">
    <source>
        <dbReference type="Proteomes" id="UP000184073"/>
    </source>
</evidence>
<accession>A0A1L9PED9</accession>
<protein>
    <submittedName>
        <fullName evidence="1">Uncharacterized protein</fullName>
    </submittedName>
</protein>
<dbReference type="RefSeq" id="XP_040665598.1">
    <property type="nucleotide sequence ID" value="XM_040811868.1"/>
</dbReference>
<organism evidence="1 2">
    <name type="scientific">Aspergillus versicolor CBS 583.65</name>
    <dbReference type="NCBI Taxonomy" id="1036611"/>
    <lineage>
        <taxon>Eukaryota</taxon>
        <taxon>Fungi</taxon>
        <taxon>Dikarya</taxon>
        <taxon>Ascomycota</taxon>
        <taxon>Pezizomycotina</taxon>
        <taxon>Eurotiomycetes</taxon>
        <taxon>Eurotiomycetidae</taxon>
        <taxon>Eurotiales</taxon>
        <taxon>Aspergillaceae</taxon>
        <taxon>Aspergillus</taxon>
        <taxon>Aspergillus subgen. Nidulantes</taxon>
    </lineage>
</organism>
<keyword evidence="2" id="KW-1185">Reference proteome</keyword>
<name>A0A1L9PED9_ASPVE</name>
<dbReference type="GeneID" id="63727379"/>
<dbReference type="AlphaFoldDB" id="A0A1L9PED9"/>
<proteinExistence type="predicted"/>
<dbReference type="EMBL" id="KV878127">
    <property type="protein sequence ID" value="OJI99835.1"/>
    <property type="molecule type" value="Genomic_DNA"/>
</dbReference>
<reference evidence="2" key="1">
    <citation type="journal article" date="2017" name="Genome Biol.">
        <title>Comparative genomics reveals high biological diversity and specific adaptations in the industrially and medically important fungal genus Aspergillus.</title>
        <authorList>
            <person name="de Vries R.P."/>
            <person name="Riley R."/>
            <person name="Wiebenga A."/>
            <person name="Aguilar-Osorio G."/>
            <person name="Amillis S."/>
            <person name="Uchima C.A."/>
            <person name="Anderluh G."/>
            <person name="Asadollahi M."/>
            <person name="Askin M."/>
            <person name="Barry K."/>
            <person name="Battaglia E."/>
            <person name="Bayram O."/>
            <person name="Benocci T."/>
            <person name="Braus-Stromeyer S.A."/>
            <person name="Caldana C."/>
            <person name="Canovas D."/>
            <person name="Cerqueira G.C."/>
            <person name="Chen F."/>
            <person name="Chen W."/>
            <person name="Choi C."/>
            <person name="Clum A."/>
            <person name="Dos Santos R.A."/>
            <person name="Damasio A.R."/>
            <person name="Diallinas G."/>
            <person name="Emri T."/>
            <person name="Fekete E."/>
            <person name="Flipphi M."/>
            <person name="Freyberg S."/>
            <person name="Gallo A."/>
            <person name="Gournas C."/>
            <person name="Habgood R."/>
            <person name="Hainaut M."/>
            <person name="Harispe M.L."/>
            <person name="Henrissat B."/>
            <person name="Hilden K.S."/>
            <person name="Hope R."/>
            <person name="Hossain A."/>
            <person name="Karabika E."/>
            <person name="Karaffa L."/>
            <person name="Karanyi Z."/>
            <person name="Krasevec N."/>
            <person name="Kuo A."/>
            <person name="Kusch H."/>
            <person name="LaButti K."/>
            <person name="Lagendijk E.L."/>
            <person name="Lapidus A."/>
            <person name="Levasseur A."/>
            <person name="Lindquist E."/>
            <person name="Lipzen A."/>
            <person name="Logrieco A.F."/>
            <person name="MacCabe A."/>
            <person name="Maekelae M.R."/>
            <person name="Malavazi I."/>
            <person name="Melin P."/>
            <person name="Meyer V."/>
            <person name="Mielnichuk N."/>
            <person name="Miskei M."/>
            <person name="Molnar A.P."/>
            <person name="Mule G."/>
            <person name="Ngan C.Y."/>
            <person name="Orejas M."/>
            <person name="Orosz E."/>
            <person name="Ouedraogo J.P."/>
            <person name="Overkamp K.M."/>
            <person name="Park H.-S."/>
            <person name="Perrone G."/>
            <person name="Piumi F."/>
            <person name="Punt P.J."/>
            <person name="Ram A.F."/>
            <person name="Ramon A."/>
            <person name="Rauscher S."/>
            <person name="Record E."/>
            <person name="Riano-Pachon D.M."/>
            <person name="Robert V."/>
            <person name="Roehrig J."/>
            <person name="Ruller R."/>
            <person name="Salamov A."/>
            <person name="Salih N.S."/>
            <person name="Samson R.A."/>
            <person name="Sandor E."/>
            <person name="Sanguinetti M."/>
            <person name="Schuetze T."/>
            <person name="Sepcic K."/>
            <person name="Shelest E."/>
            <person name="Sherlock G."/>
            <person name="Sophianopoulou V."/>
            <person name="Squina F.M."/>
            <person name="Sun H."/>
            <person name="Susca A."/>
            <person name="Todd R.B."/>
            <person name="Tsang A."/>
            <person name="Unkles S.E."/>
            <person name="van de Wiele N."/>
            <person name="van Rossen-Uffink D."/>
            <person name="Oliveira J.V."/>
            <person name="Vesth T.C."/>
            <person name="Visser J."/>
            <person name="Yu J.-H."/>
            <person name="Zhou M."/>
            <person name="Andersen M.R."/>
            <person name="Archer D.B."/>
            <person name="Baker S.E."/>
            <person name="Benoit I."/>
            <person name="Brakhage A.A."/>
            <person name="Braus G.H."/>
            <person name="Fischer R."/>
            <person name="Frisvad J.C."/>
            <person name="Goldman G.H."/>
            <person name="Houbraken J."/>
            <person name="Oakley B."/>
            <person name="Pocsi I."/>
            <person name="Scazzocchio C."/>
            <person name="Seiboth B."/>
            <person name="vanKuyk P.A."/>
            <person name="Wortman J."/>
            <person name="Dyer P.S."/>
            <person name="Grigoriev I.V."/>
        </authorList>
    </citation>
    <scope>NUCLEOTIDE SEQUENCE [LARGE SCALE GENOMIC DNA]</scope>
    <source>
        <strain evidence="2">CBS 583.65</strain>
    </source>
</reference>